<name>A0A392PIN5_9FABA</name>
<dbReference type="AlphaFoldDB" id="A0A392PIN5"/>
<reference evidence="1 2" key="1">
    <citation type="journal article" date="2018" name="Front. Plant Sci.">
        <title>Red Clover (Trifolium pratense) and Zigzag Clover (T. medium) - A Picture of Genomic Similarities and Differences.</title>
        <authorList>
            <person name="Dluhosova J."/>
            <person name="Istvanek J."/>
            <person name="Nedelnik J."/>
            <person name="Repkova J."/>
        </authorList>
    </citation>
    <scope>NUCLEOTIDE SEQUENCE [LARGE SCALE GENOMIC DNA]</scope>
    <source>
        <strain evidence="2">cv. 10/8</strain>
        <tissue evidence="1">Leaf</tissue>
    </source>
</reference>
<dbReference type="Proteomes" id="UP000265520">
    <property type="component" value="Unassembled WGS sequence"/>
</dbReference>
<proteinExistence type="predicted"/>
<sequence length="65" mass="7730">MYKYNKLVDRYGNEFKVFAEKHDGTMYFMHGWSKIRNCYVDAEGKGGWASITYIRPKLFVLVLKD</sequence>
<dbReference type="EMBL" id="LXQA010082135">
    <property type="protein sequence ID" value="MCI11943.1"/>
    <property type="molecule type" value="Genomic_DNA"/>
</dbReference>
<protein>
    <submittedName>
        <fullName evidence="1">Uncharacterized protein</fullName>
    </submittedName>
</protein>
<feature type="non-terminal residue" evidence="1">
    <location>
        <position position="65"/>
    </location>
</feature>
<comment type="caution">
    <text evidence="1">The sequence shown here is derived from an EMBL/GenBank/DDBJ whole genome shotgun (WGS) entry which is preliminary data.</text>
</comment>
<accession>A0A392PIN5</accession>
<keyword evidence="2" id="KW-1185">Reference proteome</keyword>
<organism evidence="1 2">
    <name type="scientific">Trifolium medium</name>
    <dbReference type="NCBI Taxonomy" id="97028"/>
    <lineage>
        <taxon>Eukaryota</taxon>
        <taxon>Viridiplantae</taxon>
        <taxon>Streptophyta</taxon>
        <taxon>Embryophyta</taxon>
        <taxon>Tracheophyta</taxon>
        <taxon>Spermatophyta</taxon>
        <taxon>Magnoliopsida</taxon>
        <taxon>eudicotyledons</taxon>
        <taxon>Gunneridae</taxon>
        <taxon>Pentapetalae</taxon>
        <taxon>rosids</taxon>
        <taxon>fabids</taxon>
        <taxon>Fabales</taxon>
        <taxon>Fabaceae</taxon>
        <taxon>Papilionoideae</taxon>
        <taxon>50 kb inversion clade</taxon>
        <taxon>NPAAA clade</taxon>
        <taxon>Hologalegina</taxon>
        <taxon>IRL clade</taxon>
        <taxon>Trifolieae</taxon>
        <taxon>Trifolium</taxon>
    </lineage>
</organism>
<evidence type="ECO:0000313" key="2">
    <source>
        <dbReference type="Proteomes" id="UP000265520"/>
    </source>
</evidence>
<evidence type="ECO:0000313" key="1">
    <source>
        <dbReference type="EMBL" id="MCI11943.1"/>
    </source>
</evidence>